<evidence type="ECO:0000313" key="1">
    <source>
        <dbReference type="EMBL" id="NNT71814.1"/>
    </source>
</evidence>
<comment type="caution">
    <text evidence="1">The sequence shown here is derived from an EMBL/GenBank/DDBJ whole genome shotgun (WGS) entry which is preliminary data.</text>
</comment>
<dbReference type="SUPFAM" id="SSF51126">
    <property type="entry name" value="Pectin lyase-like"/>
    <property type="match status" value="1"/>
</dbReference>
<evidence type="ECO:0008006" key="3">
    <source>
        <dbReference type="Google" id="ProtNLM"/>
    </source>
</evidence>
<dbReference type="Proteomes" id="UP000536509">
    <property type="component" value="Unassembled WGS sequence"/>
</dbReference>
<accession>A0A7Y3R8F0</accession>
<evidence type="ECO:0000313" key="2">
    <source>
        <dbReference type="Proteomes" id="UP000536509"/>
    </source>
</evidence>
<dbReference type="RefSeq" id="WP_171221993.1">
    <property type="nucleotide sequence ID" value="NZ_CP121446.1"/>
</dbReference>
<gene>
    <name evidence="1" type="ORF">HKT18_06250</name>
</gene>
<organism evidence="1 2">
    <name type="scientific">Flavobacterium rivulicola</name>
    <dbReference type="NCBI Taxonomy" id="2732161"/>
    <lineage>
        <taxon>Bacteria</taxon>
        <taxon>Pseudomonadati</taxon>
        <taxon>Bacteroidota</taxon>
        <taxon>Flavobacteriia</taxon>
        <taxon>Flavobacteriales</taxon>
        <taxon>Flavobacteriaceae</taxon>
        <taxon>Flavobacterium</taxon>
    </lineage>
</organism>
<dbReference type="PROSITE" id="PS51257">
    <property type="entry name" value="PROKAR_LIPOPROTEIN"/>
    <property type="match status" value="1"/>
</dbReference>
<dbReference type="InterPro" id="IPR011050">
    <property type="entry name" value="Pectin_lyase_fold/virulence"/>
</dbReference>
<proteinExistence type="predicted"/>
<protein>
    <recommendedName>
        <fullName evidence="3">Right-handed parallel beta-helix repeat-containing protein</fullName>
    </recommendedName>
</protein>
<dbReference type="EMBL" id="JABEVX010000002">
    <property type="protein sequence ID" value="NNT71814.1"/>
    <property type="molecule type" value="Genomic_DNA"/>
</dbReference>
<dbReference type="AlphaFoldDB" id="A0A7Y3R8F0"/>
<reference evidence="1 2" key="1">
    <citation type="submission" date="2020-05" db="EMBL/GenBank/DDBJ databases">
        <title>Draft genome of Flavobacterium sp. IMCC34852.</title>
        <authorList>
            <person name="Song J."/>
            <person name="Cho J.-C."/>
        </authorList>
    </citation>
    <scope>NUCLEOTIDE SEQUENCE [LARGE SCALE GENOMIC DNA]</scope>
    <source>
        <strain evidence="1 2">IMCC34852</strain>
    </source>
</reference>
<name>A0A7Y3R8F0_9FLAO</name>
<keyword evidence="2" id="KW-1185">Reference proteome</keyword>
<sequence length="513" mass="57286">MRQLIILFIVGLAISVSSCREDFQFEPSTGDLTFSKDTVYLDTVFTNIGSSTYTLKVYNKSDKDIKIPTIQLGRGQDSKYRITVDGMVGENNRIFHDVELLAKDSMYVFIEVTTDVALANPTDFLYTDIIEFRHANGEVQDVDLVTLIQDAYFLYPRRFDDGTTETLPIGDDEVYGFFLDENDPVNGNEYVWSNDKPYVVYGYAAVPDGKTLNVQPGARVHFHAESGLIVGSGGSLRVNGQLSTTEALENEVIFEGDRLEPDFSDVPGQWGTIWLTDGSTNNYIEHLTLKNAVIGLLIDHNDGTTTTIKNSQIYDCSNMGIYAKTAKIYGENLVINSAGQYALACTLGGSYEFKHCTFNNNWSSSQQLAVRIDNYYTDNTTNQEVAFDLEQANFYNCIIFGSNQIELFLDKSTVSPDTNWTAPIFSKCQIKFNNSNNQFTNNPDYAFLNDTNEIIKNGTPDFLDIYNNKLFIGADSDAKEFGVDVGVPNDILGNLRNGVFDLGAYNSIVFPED</sequence>